<gene>
    <name evidence="2" type="ORF">E5082_01755</name>
</gene>
<name>A0A4Z1DRU7_STRGP</name>
<dbReference type="EMBL" id="SRRU01000001">
    <property type="protein sequence ID" value="TGN87172.1"/>
    <property type="molecule type" value="Genomic_DNA"/>
</dbReference>
<comment type="caution">
    <text evidence="2">The sequence shown here is derived from an EMBL/GenBank/DDBJ whole genome shotgun (WGS) entry which is preliminary data.</text>
</comment>
<dbReference type="RefSeq" id="WP_135789522.1">
    <property type="nucleotide sequence ID" value="NZ_BNBQ01000006.1"/>
</dbReference>
<keyword evidence="1" id="KW-0732">Signal</keyword>
<organism evidence="2 3">
    <name type="scientific">Streptomyces griseoluteus</name>
    <dbReference type="NCBI Taxonomy" id="29306"/>
    <lineage>
        <taxon>Bacteria</taxon>
        <taxon>Bacillati</taxon>
        <taxon>Actinomycetota</taxon>
        <taxon>Actinomycetes</taxon>
        <taxon>Kitasatosporales</taxon>
        <taxon>Streptomycetaceae</taxon>
        <taxon>Streptomyces</taxon>
    </lineage>
</organism>
<evidence type="ECO:0000313" key="3">
    <source>
        <dbReference type="Proteomes" id="UP000298513"/>
    </source>
</evidence>
<evidence type="ECO:0000256" key="1">
    <source>
        <dbReference type="SAM" id="SignalP"/>
    </source>
</evidence>
<sequence length="113" mass="11912">MKKLLSLATGIGVALSIGMLPNASAATAAETGVQKADCDVWKSSKAPWTGYARCTGMLPLVERVQVKVICMGPDGKQWTLYGPGKGNGETSSKKCADDPNIGVYKVGAYVYRI</sequence>
<proteinExistence type="predicted"/>
<dbReference type="Proteomes" id="UP000298513">
    <property type="component" value="Unassembled WGS sequence"/>
</dbReference>
<feature type="chain" id="PRO_5021247765" evidence="1">
    <location>
        <begin position="26"/>
        <end position="113"/>
    </location>
</feature>
<accession>A0A4Z1DRU7</accession>
<evidence type="ECO:0000313" key="2">
    <source>
        <dbReference type="EMBL" id="TGN87172.1"/>
    </source>
</evidence>
<protein>
    <submittedName>
        <fullName evidence="2">Uncharacterized protein</fullName>
    </submittedName>
</protein>
<reference evidence="2 3" key="1">
    <citation type="submission" date="2019-04" db="EMBL/GenBank/DDBJ databases">
        <title>Streptomyces sp. nov. Bv016 isolated from bark of Buahinia variegata.</title>
        <authorList>
            <person name="Kanchanasin P."/>
            <person name="Tanasupawat S."/>
            <person name="Yuki M."/>
            <person name="Kudo T."/>
        </authorList>
    </citation>
    <scope>NUCLEOTIDE SEQUENCE [LARGE SCALE GENOMIC DNA]</scope>
    <source>
        <strain evidence="2 3">JCM 4765</strain>
    </source>
</reference>
<dbReference type="GeneID" id="91532115"/>
<feature type="signal peptide" evidence="1">
    <location>
        <begin position="1"/>
        <end position="25"/>
    </location>
</feature>
<dbReference type="AlphaFoldDB" id="A0A4Z1DRU7"/>
<keyword evidence="3" id="KW-1185">Reference proteome</keyword>